<name>A0A7S8FFS2_9BACT</name>
<dbReference type="AlphaFoldDB" id="A0A7S8FFS2"/>
<dbReference type="EMBL" id="CP047423">
    <property type="protein sequence ID" value="QPD04972.1"/>
    <property type="molecule type" value="Genomic_DNA"/>
</dbReference>
<evidence type="ECO:0000313" key="3">
    <source>
        <dbReference type="EMBL" id="QPD04972.1"/>
    </source>
</evidence>
<reference evidence="3 4" key="1">
    <citation type="journal article" date="2020" name="ISME J.">
        <title>Enrichment and physiological characterization of a novel comammox Nitrospira indicates ammonium inhibition of complete nitrification.</title>
        <authorList>
            <person name="Sakoula D."/>
            <person name="Koch H."/>
            <person name="Frank J."/>
            <person name="Jetten M.S.M."/>
            <person name="van Kessel M.A.H.J."/>
            <person name="Lucker S."/>
        </authorList>
    </citation>
    <scope>NUCLEOTIDE SEQUENCE [LARGE SCALE GENOMIC DNA]</scope>
    <source>
        <strain evidence="3">Comreactor17</strain>
    </source>
</reference>
<feature type="region of interest" description="Disordered" evidence="1">
    <location>
        <begin position="92"/>
        <end position="115"/>
    </location>
</feature>
<dbReference type="InterPro" id="IPR055247">
    <property type="entry name" value="InsJ-like_HTH"/>
</dbReference>
<protein>
    <recommendedName>
        <fullName evidence="2">Insertion element IS150 protein InsJ-like helix-turn-helix domain-containing protein</fullName>
    </recommendedName>
</protein>
<dbReference type="KEGG" id="nkf:Nkreftii_002746"/>
<evidence type="ECO:0000259" key="2">
    <source>
        <dbReference type="Pfam" id="PF13518"/>
    </source>
</evidence>
<feature type="domain" description="Insertion element IS150 protein InsJ-like helix-turn-helix" evidence="2">
    <location>
        <begin position="218"/>
        <end position="264"/>
    </location>
</feature>
<feature type="compositionally biased region" description="Basic and acidic residues" evidence="1">
    <location>
        <begin position="97"/>
        <end position="115"/>
    </location>
</feature>
<dbReference type="Proteomes" id="UP000593737">
    <property type="component" value="Chromosome"/>
</dbReference>
<dbReference type="Gene3D" id="1.10.10.10">
    <property type="entry name" value="Winged helix-like DNA-binding domain superfamily/Winged helix DNA-binding domain"/>
    <property type="match status" value="1"/>
</dbReference>
<evidence type="ECO:0000313" key="4">
    <source>
        <dbReference type="Proteomes" id="UP000593737"/>
    </source>
</evidence>
<dbReference type="InterPro" id="IPR010921">
    <property type="entry name" value="Trp_repressor/repl_initiator"/>
</dbReference>
<evidence type="ECO:0000256" key="1">
    <source>
        <dbReference type="SAM" id="MobiDB-lite"/>
    </source>
</evidence>
<dbReference type="GO" id="GO:0043565">
    <property type="term" value="F:sequence-specific DNA binding"/>
    <property type="evidence" value="ECO:0007669"/>
    <property type="project" value="InterPro"/>
</dbReference>
<gene>
    <name evidence="3" type="ORF">Nkreftii_002746</name>
</gene>
<organism evidence="3 4">
    <name type="scientific">Candidatus Nitrospira kreftii</name>
    <dbReference type="NCBI Taxonomy" id="2652173"/>
    <lineage>
        <taxon>Bacteria</taxon>
        <taxon>Pseudomonadati</taxon>
        <taxon>Nitrospirota</taxon>
        <taxon>Nitrospiria</taxon>
        <taxon>Nitrospirales</taxon>
        <taxon>Nitrospiraceae</taxon>
        <taxon>Nitrospira</taxon>
    </lineage>
</organism>
<sequence length="310" mass="35296">MYALLNTELAEDRKRQYVRVLQAVGNSILFSANELRERDRYLVQGQKKVAAEVVATNSVYSPNPKKVLDDLLKELKREELVIQTQLDDAKARKSKAEKKISSSEPQKAELRKERDKAEETLNNYRNELSALEATHHVLMTQVSEQDKTRWKEAWQTDVSKLEEFFLDTDSLKHKLVSARDSSAPRFSWTHHWGILSPSLMEVFMAKSKTERGRFSSRKKMEVVLRVLRGDDLDVVSREAGITAATVSEWRDQFVASGQAGLKSRAAEGRDDELVRLKALVGDLTMRLELSREAVQRLRGGVPLATGRSTR</sequence>
<accession>A0A7S8FFS2</accession>
<proteinExistence type="predicted"/>
<dbReference type="InterPro" id="IPR036388">
    <property type="entry name" value="WH-like_DNA-bd_sf"/>
</dbReference>
<dbReference type="Pfam" id="PF13518">
    <property type="entry name" value="HTH_28"/>
    <property type="match status" value="1"/>
</dbReference>
<dbReference type="SUPFAM" id="SSF48295">
    <property type="entry name" value="TrpR-like"/>
    <property type="match status" value="1"/>
</dbReference>